<feature type="domain" description="EAL" evidence="2">
    <location>
        <begin position="23"/>
        <end position="272"/>
    </location>
</feature>
<dbReference type="CDD" id="cd01948">
    <property type="entry name" value="EAL"/>
    <property type="match status" value="1"/>
</dbReference>
<name>A0ABQ1UFY4_9NOCA</name>
<feature type="region of interest" description="Disordered" evidence="1">
    <location>
        <begin position="638"/>
        <end position="675"/>
    </location>
</feature>
<dbReference type="Gene3D" id="3.30.450.40">
    <property type="match status" value="1"/>
</dbReference>
<organism evidence="3 4">
    <name type="scientific">Williamsia phyllosphaerae</name>
    <dbReference type="NCBI Taxonomy" id="885042"/>
    <lineage>
        <taxon>Bacteria</taxon>
        <taxon>Bacillati</taxon>
        <taxon>Actinomycetota</taxon>
        <taxon>Actinomycetes</taxon>
        <taxon>Mycobacteriales</taxon>
        <taxon>Nocardiaceae</taxon>
        <taxon>Williamsia</taxon>
    </lineage>
</organism>
<evidence type="ECO:0000256" key="1">
    <source>
        <dbReference type="SAM" id="MobiDB-lite"/>
    </source>
</evidence>
<dbReference type="PROSITE" id="PS50883">
    <property type="entry name" value="EAL"/>
    <property type="match status" value="1"/>
</dbReference>
<dbReference type="PANTHER" id="PTHR33121">
    <property type="entry name" value="CYCLIC DI-GMP PHOSPHODIESTERASE PDEF"/>
    <property type="match status" value="1"/>
</dbReference>
<dbReference type="EMBL" id="BMCS01000001">
    <property type="protein sequence ID" value="GGF15666.1"/>
    <property type="molecule type" value="Genomic_DNA"/>
</dbReference>
<evidence type="ECO:0000313" key="4">
    <source>
        <dbReference type="Proteomes" id="UP000632454"/>
    </source>
</evidence>
<reference evidence="4" key="1">
    <citation type="journal article" date="2019" name="Int. J. Syst. Evol. Microbiol.">
        <title>The Global Catalogue of Microorganisms (GCM) 10K type strain sequencing project: providing services to taxonomists for standard genome sequencing and annotation.</title>
        <authorList>
            <consortium name="The Broad Institute Genomics Platform"/>
            <consortium name="The Broad Institute Genome Sequencing Center for Infectious Disease"/>
            <person name="Wu L."/>
            <person name="Ma J."/>
        </authorList>
    </citation>
    <scope>NUCLEOTIDE SEQUENCE [LARGE SCALE GENOMIC DNA]</scope>
    <source>
        <strain evidence="4">CCM 7855</strain>
    </source>
</reference>
<dbReference type="Gene3D" id="3.20.20.450">
    <property type="entry name" value="EAL domain"/>
    <property type="match status" value="1"/>
</dbReference>
<keyword evidence="4" id="KW-1185">Reference proteome</keyword>
<protein>
    <recommendedName>
        <fullName evidence="2">EAL domain-containing protein</fullName>
    </recommendedName>
</protein>
<dbReference type="Pfam" id="PF00563">
    <property type="entry name" value="EAL"/>
    <property type="match status" value="1"/>
</dbReference>
<comment type="caution">
    <text evidence="3">The sequence shown here is derived from an EMBL/GenBank/DDBJ whole genome shotgun (WGS) entry which is preliminary data.</text>
</comment>
<dbReference type="InterPro" id="IPR035919">
    <property type="entry name" value="EAL_sf"/>
</dbReference>
<dbReference type="SUPFAM" id="SSF55781">
    <property type="entry name" value="GAF domain-like"/>
    <property type="match status" value="1"/>
</dbReference>
<dbReference type="SUPFAM" id="SSF141868">
    <property type="entry name" value="EAL domain-like"/>
    <property type="match status" value="1"/>
</dbReference>
<proteinExistence type="predicted"/>
<evidence type="ECO:0000313" key="3">
    <source>
        <dbReference type="EMBL" id="GGF15666.1"/>
    </source>
</evidence>
<evidence type="ECO:0000259" key="2">
    <source>
        <dbReference type="PROSITE" id="PS50883"/>
    </source>
</evidence>
<dbReference type="PANTHER" id="PTHR33121:SF76">
    <property type="entry name" value="SIGNALING PROTEIN"/>
    <property type="match status" value="1"/>
</dbReference>
<dbReference type="InterPro" id="IPR001633">
    <property type="entry name" value="EAL_dom"/>
</dbReference>
<dbReference type="SMART" id="SM00052">
    <property type="entry name" value="EAL"/>
    <property type="match status" value="1"/>
</dbReference>
<sequence>MQGMSRGGGTGVESVGKANISMSVSARHPLQGIIGARTRVRSVFQPIVELDSGRVMGHEALARFPDVPDLGPLEVFARARDVGAVAELDWECRRSAYLGAGAAGLAAPLYLFVNVEPSVLGTPPPWRVDPDEVAAIVTAIPTVVELTERSLFTDPRSVIAATDWARSQSCLVALDDVGANPDSVAMLSIVRPDVIKLDRSMLADQHSDEQLRTLRAVWDHVALTGARILCEGVESERDLDRARGCGASLVQGYHLGRPAEATAVDRSGTASDEWMRLGIAPEQVPTPRTDPTSLLRGDRVRVSPVSEIARIGAALDATRSGRRIGGVVLLSLHDPEFYTSWLARRYGELAATNSLVGIIGVGEDLPPGVRGSQVQPMRDHFAYVSLDSDFAMAVVARDLGDTGPVAGRRHEWVLTWDHTEVIEVARNLLGRLTPLPHDGIPAQVAPDDERSDLADIVAMTVRIVPGVESAGLALRTSGGLRTLAASDQYPFLLDLLQHRYAEGPSMEGAQHDPIVHIEAFESDGRWMSFRAAASYAAPIASVLSFRLFTGPNGTGYLTLYSPDNHAFDAASVEAAHALAGYTAEVWTRLRGASGDDRGDVVADLGRTDLSDPLDAAAAAVGRRDDLSPHAALRSIVETSASTGSSLQQTAQQMARRTSTSPTTIPGSDFSSTGPS</sequence>
<dbReference type="InterPro" id="IPR050706">
    <property type="entry name" value="Cyclic-di-GMP_PDE-like"/>
</dbReference>
<gene>
    <name evidence="3" type="ORF">GCM10007298_09600</name>
</gene>
<accession>A0ABQ1UFY4</accession>
<dbReference type="Proteomes" id="UP000632454">
    <property type="component" value="Unassembled WGS sequence"/>
</dbReference>
<dbReference type="InterPro" id="IPR029016">
    <property type="entry name" value="GAF-like_dom_sf"/>
</dbReference>